<feature type="transmembrane region" description="Helical" evidence="1">
    <location>
        <begin position="17"/>
        <end position="36"/>
    </location>
</feature>
<evidence type="ECO:0000313" key="2">
    <source>
        <dbReference type="EMBL" id="GHJ85061.1"/>
    </source>
</evidence>
<dbReference type="GO" id="GO:0016020">
    <property type="term" value="C:membrane"/>
    <property type="evidence" value="ECO:0007669"/>
    <property type="project" value="TreeGrafter"/>
</dbReference>
<evidence type="ECO:0000313" key="3">
    <source>
        <dbReference type="Proteomes" id="UP000620104"/>
    </source>
</evidence>
<dbReference type="AlphaFoldDB" id="A0A8H3YEU0"/>
<reference evidence="2" key="1">
    <citation type="submission" date="2020-07" db="EMBL/GenBank/DDBJ databases">
        <title>Draft Genome Sequence of a Deep-Sea Yeast, Naganishia (Cryptococcus) liquefaciens strain N6.</title>
        <authorList>
            <person name="Han Y.W."/>
            <person name="Kajitani R."/>
            <person name="Morimoto H."/>
            <person name="Parhat M."/>
            <person name="Tsubouchi H."/>
            <person name="Bakenova O."/>
            <person name="Ogata M."/>
            <person name="Argunhan B."/>
            <person name="Aoki R."/>
            <person name="Kajiwara S."/>
            <person name="Itoh T."/>
            <person name="Iwasaki H."/>
        </authorList>
    </citation>
    <scope>NUCLEOTIDE SEQUENCE</scope>
    <source>
        <strain evidence="2">N6</strain>
    </source>
</reference>
<gene>
    <name evidence="2" type="ORF">NliqN6_1463</name>
</gene>
<proteinExistence type="predicted"/>
<dbReference type="EMBL" id="BLZA01000010">
    <property type="protein sequence ID" value="GHJ85061.1"/>
    <property type="molecule type" value="Genomic_DNA"/>
</dbReference>
<keyword evidence="3" id="KW-1185">Reference proteome</keyword>
<keyword evidence="1" id="KW-0812">Transmembrane</keyword>
<organism evidence="2 3">
    <name type="scientific">Naganishia liquefaciens</name>
    <dbReference type="NCBI Taxonomy" id="104408"/>
    <lineage>
        <taxon>Eukaryota</taxon>
        <taxon>Fungi</taxon>
        <taxon>Dikarya</taxon>
        <taxon>Basidiomycota</taxon>
        <taxon>Agaricomycotina</taxon>
        <taxon>Tremellomycetes</taxon>
        <taxon>Filobasidiales</taxon>
        <taxon>Filobasidiaceae</taxon>
        <taxon>Naganishia</taxon>
    </lineage>
</organism>
<feature type="transmembrane region" description="Helical" evidence="1">
    <location>
        <begin position="169"/>
        <end position="190"/>
    </location>
</feature>
<keyword evidence="1" id="KW-1133">Transmembrane helix</keyword>
<dbReference type="Proteomes" id="UP000620104">
    <property type="component" value="Unassembled WGS sequence"/>
</dbReference>
<dbReference type="Pfam" id="PF06966">
    <property type="entry name" value="DUF1295"/>
    <property type="match status" value="1"/>
</dbReference>
<feature type="transmembrane region" description="Helical" evidence="1">
    <location>
        <begin position="256"/>
        <end position="275"/>
    </location>
</feature>
<dbReference type="PROSITE" id="PS50244">
    <property type="entry name" value="S5A_REDUCTASE"/>
    <property type="match status" value="1"/>
</dbReference>
<sequence length="313" mass="34746">MSFPGQAGLYKETVSRLAGVIGFTYLVQTAFASVAVPLQTEKFYDIAGACGFLTSTILSAYYPSFRSLLPASFKFANVAAPIERFGNPLKVLGGRQLLLSLMALTWTTRLGSFLAQRIMKDGKDSRFDEIKKNPLMFSGAWLGQATWITCAGLPVYLINSIPRNAQPRLGLVDLLGLGVWLGGLALEVTADRQKSAWRERKNQKKHDEKFIKEGVWRWSRHPNYAGEITLWTGLSIVGFNALRAASTGPSAFLPGYFPYLAFLSPAFTYVLLNYASGVPLLEESAEKKWGDREDWKEYKRKVPVLFGLPGSKI</sequence>
<evidence type="ECO:0000256" key="1">
    <source>
        <dbReference type="SAM" id="Phobius"/>
    </source>
</evidence>
<protein>
    <recommendedName>
        <fullName evidence="4">DUF1295 domain-containing protein</fullName>
    </recommendedName>
</protein>
<evidence type="ECO:0008006" key="4">
    <source>
        <dbReference type="Google" id="ProtNLM"/>
    </source>
</evidence>
<dbReference type="PANTHER" id="PTHR32251:SF17">
    <property type="entry name" value="STEROID 5-ALPHA REDUCTASE C-TERMINAL DOMAIN-CONTAINING PROTEIN"/>
    <property type="match status" value="1"/>
</dbReference>
<accession>A0A8H3YEU0</accession>
<dbReference type="InterPro" id="IPR010721">
    <property type="entry name" value="UstE-like"/>
</dbReference>
<comment type="caution">
    <text evidence="2">The sequence shown here is derived from an EMBL/GenBank/DDBJ whole genome shotgun (WGS) entry which is preliminary data.</text>
</comment>
<feature type="transmembrane region" description="Helical" evidence="1">
    <location>
        <begin position="97"/>
        <end position="115"/>
    </location>
</feature>
<dbReference type="Gene3D" id="1.20.120.1630">
    <property type="match status" value="1"/>
</dbReference>
<dbReference type="PANTHER" id="PTHR32251">
    <property type="entry name" value="3-OXO-5-ALPHA-STEROID 4-DEHYDROGENASE"/>
    <property type="match status" value="1"/>
</dbReference>
<dbReference type="OrthoDB" id="67965at2759"/>
<keyword evidence="1" id="KW-0472">Membrane</keyword>
<name>A0A8H3YEU0_9TREE</name>
<feature type="transmembrane region" description="Helical" evidence="1">
    <location>
        <begin position="135"/>
        <end position="157"/>
    </location>
</feature>
<feature type="transmembrane region" description="Helical" evidence="1">
    <location>
        <begin position="43"/>
        <end position="62"/>
    </location>
</feature>